<gene>
    <name evidence="1" type="ORF">IPF_604</name>
</gene>
<dbReference type="AlphaFoldDB" id="A8YM15"/>
<accession>A8YM15</accession>
<organism evidence="1">
    <name type="scientific">Microcystis aeruginosa (strain PCC 7806)</name>
    <dbReference type="NCBI Taxonomy" id="267872"/>
    <lineage>
        <taxon>Bacteria</taxon>
        <taxon>Bacillati</taxon>
        <taxon>Cyanobacteriota</taxon>
        <taxon>Cyanophyceae</taxon>
        <taxon>Oscillatoriophycideae</taxon>
        <taxon>Chroococcales</taxon>
        <taxon>Microcystaceae</taxon>
        <taxon>Microcystis</taxon>
    </lineage>
</organism>
<proteinExistence type="predicted"/>
<dbReference type="EMBL" id="AM778957">
    <property type="protein sequence ID" value="CAO91234.1"/>
    <property type="molecule type" value="Genomic_DNA"/>
</dbReference>
<reference evidence="1" key="1">
    <citation type="submission" date="2007-08" db="EMBL/GenBank/DDBJ databases">
        <authorList>
            <person name="Frangeul L."/>
        </authorList>
    </citation>
    <scope>NUCLEOTIDE SEQUENCE</scope>
    <source>
        <strain evidence="1">PCC 7806</strain>
    </source>
</reference>
<evidence type="ECO:0000313" key="1">
    <source>
        <dbReference type="EMBL" id="CAO91234.1"/>
    </source>
</evidence>
<name>A8YM15_MICA7</name>
<sequence>MRITDMSITRSEELLEYEQAKAIEIWETPLSLETRSFLNEMSKKVRGATGGKDMGVGNYAHSDGSLLPPLPPSLEKFKSWLGVAATINRKIYQIARLDPMTTSFDDAAWTAYADKFGGAPFWESSIHKSRKAQITELSLQPLIDAIANLVEAYVEEQKFQDIVISVKKIAELAVKNRDQTQKDTYEQSGLITILASKLYLCNTRTQVSFTYREGKGYQQLAQTLIIQTVVATLDFGKCERSAAKILQWDQTDVDEWETQTASYSKSPNTSPAWDH</sequence>
<protein>
    <submittedName>
        <fullName evidence="1">Uncharacterized protein</fullName>
    </submittedName>
</protein>